<organism evidence="1">
    <name type="scientific">Myoviridae sp. ctu2j3</name>
    <dbReference type="NCBI Taxonomy" id="2825197"/>
    <lineage>
        <taxon>Viruses</taxon>
        <taxon>Duplodnaviria</taxon>
        <taxon>Heunggongvirae</taxon>
        <taxon>Uroviricota</taxon>
        <taxon>Caudoviricetes</taxon>
    </lineage>
</organism>
<dbReference type="EMBL" id="BK016090">
    <property type="protein sequence ID" value="DAF94181.1"/>
    <property type="molecule type" value="Genomic_DNA"/>
</dbReference>
<accession>A0A8S5UI63</accession>
<proteinExistence type="predicted"/>
<evidence type="ECO:0000313" key="1">
    <source>
        <dbReference type="EMBL" id="DAF94181.1"/>
    </source>
</evidence>
<sequence length="281" mass="30770">MAVYKPGYPLIGKGLNEPSTQTVVPVMTREGQVIAFVTISKTTFTGTETSLTLPSGNAPLVSVQLAPRAQMGDLSYNTRLEEFMAIMWPTDVEWQKPWIGFSEFVFSDDPHNIDWWGFWSMPVNTIRYRFSDGVYLPALAFNLNAMVPPAKNPVNPTPPTNGTIRWAASVDQVAFAKVCSFLDFNWAELFQTNQTIIDNYGTVDPVSIAIVSNPPTGEFKASVLTGIGQTVVGQGQVLFDTVRILCLKTPAPGDYTFTFSVQATNQAGVTAFPVTLTLQVV</sequence>
<reference evidence="1" key="1">
    <citation type="journal article" date="2021" name="Proc. Natl. Acad. Sci. U.S.A.">
        <title>A Catalog of Tens of Thousands of Viruses from Human Metagenomes Reveals Hidden Associations with Chronic Diseases.</title>
        <authorList>
            <person name="Tisza M.J."/>
            <person name="Buck C.B."/>
        </authorList>
    </citation>
    <scope>NUCLEOTIDE SEQUENCE</scope>
    <source>
        <strain evidence="1">Ctu2j3</strain>
    </source>
</reference>
<dbReference type="EMBL" id="BK016090">
    <property type="protein sequence ID" value="DAF94230.1"/>
    <property type="molecule type" value="Genomic_DNA"/>
</dbReference>
<protein>
    <submittedName>
        <fullName evidence="1">Uncharacterized protein</fullName>
    </submittedName>
</protein>
<name>A0A8S5UI63_9CAUD</name>